<dbReference type="STRING" id="331648.BST97_03235"/>
<keyword evidence="3" id="KW-1185">Reference proteome</keyword>
<dbReference type="RefSeq" id="WP_085765889.1">
    <property type="nucleotide sequence ID" value="NZ_CP019344.1"/>
</dbReference>
<reference evidence="2 3" key="1">
    <citation type="submission" date="2016-11" db="EMBL/GenBank/DDBJ databases">
        <title>Trade-off between light-utilization and light-protection in marine flavobacteria.</title>
        <authorList>
            <person name="Kumagai Y."/>
        </authorList>
    </citation>
    <scope>NUCLEOTIDE SEQUENCE [LARGE SCALE GENOMIC DNA]</scope>
    <source>
        <strain evidence="2 3">JCM 13191</strain>
    </source>
</reference>
<keyword evidence="1" id="KW-0472">Membrane</keyword>
<evidence type="ECO:0000256" key="1">
    <source>
        <dbReference type="SAM" id="Phobius"/>
    </source>
</evidence>
<accession>A0A1W6MHK9</accession>
<dbReference type="InterPro" id="IPR045749">
    <property type="entry name" value="DUF6090"/>
</dbReference>
<evidence type="ECO:0000313" key="2">
    <source>
        <dbReference type="EMBL" id="ARN77088.1"/>
    </source>
</evidence>
<gene>
    <name evidence="2" type="ORF">BST97_03235</name>
</gene>
<protein>
    <submittedName>
        <fullName evidence="2">Uncharacterized protein</fullName>
    </submittedName>
</protein>
<organism evidence="2 3">
    <name type="scientific">Nonlabens spongiae</name>
    <dbReference type="NCBI Taxonomy" id="331648"/>
    <lineage>
        <taxon>Bacteria</taxon>
        <taxon>Pseudomonadati</taxon>
        <taxon>Bacteroidota</taxon>
        <taxon>Flavobacteriia</taxon>
        <taxon>Flavobacteriales</taxon>
        <taxon>Flavobacteriaceae</taxon>
        <taxon>Nonlabens</taxon>
    </lineage>
</organism>
<dbReference type="OrthoDB" id="1144185at2"/>
<proteinExistence type="predicted"/>
<keyword evidence="1" id="KW-1133">Transmembrane helix</keyword>
<dbReference type="Pfam" id="PF19578">
    <property type="entry name" value="DUF6090"/>
    <property type="match status" value="1"/>
</dbReference>
<dbReference type="Proteomes" id="UP000193431">
    <property type="component" value="Chromosome"/>
</dbReference>
<dbReference type="AlphaFoldDB" id="A0A1W6MHK9"/>
<name>A0A1W6MHK9_9FLAO</name>
<sequence length="228" mass="27181">MKGFKKYVVYALGEIILVVIGILIALGINDWNENRIKKNEQEIIAKAVLKQMKRDLYQVEDQLEYMEGEEEIYDLFLTDRELNENENIRKLQRGPFLITTGFKILHLETKTLELLKQRNYTKTDFNEILDKIEIQYVYSHEKLEMSEKIIVEELLANLEHIKSNYDWYYKLVTHGNLDVSEFKYFGSADYRNRVAHMSLVAMDGYQYDVYELSEYLCKYINDLELVLE</sequence>
<dbReference type="EMBL" id="CP019344">
    <property type="protein sequence ID" value="ARN77088.1"/>
    <property type="molecule type" value="Genomic_DNA"/>
</dbReference>
<feature type="transmembrane region" description="Helical" evidence="1">
    <location>
        <begin position="7"/>
        <end position="28"/>
    </location>
</feature>
<evidence type="ECO:0000313" key="3">
    <source>
        <dbReference type="Proteomes" id="UP000193431"/>
    </source>
</evidence>
<keyword evidence="1" id="KW-0812">Transmembrane</keyword>